<evidence type="ECO:0000256" key="4">
    <source>
        <dbReference type="SAM" id="SignalP"/>
    </source>
</evidence>
<dbReference type="SUPFAM" id="SSF49265">
    <property type="entry name" value="Fibronectin type III"/>
    <property type="match status" value="3"/>
</dbReference>
<dbReference type="EMBL" id="QFRJ01000011">
    <property type="protein sequence ID" value="PWH84827.1"/>
    <property type="molecule type" value="Genomic_DNA"/>
</dbReference>
<feature type="signal peptide" evidence="4">
    <location>
        <begin position="1"/>
        <end position="22"/>
    </location>
</feature>
<evidence type="ECO:0000256" key="2">
    <source>
        <dbReference type="ARBA" id="ARBA00022737"/>
    </source>
</evidence>
<sequence length="1521" mass="159122">MKRILKKIRDVGLALTMTASFATVASAQFGCGSGVVISDGYTASGITTPGNGGPEDWVNSVTGPSSTSYWNDDVYMFEYTAGATTEEITMTIDSRNSWNGIAIFTTCSGATLSGSLDDETSSGTGLRTVTAVISASQTVYIAVGQFGAPDDLDFDVTNFSVTTITCADPTALAVSNITASSVDLAWTENGTATTWNIEYGAPGFTVGNGTPGTAVGNPTTISGLTADTDYEFYVQADCGGGDLSGWSGPFSFFTGLCVPSPSSVDGIGITNVTMGTINNTTGAETNNYGDYTAQSTDVAAGTSLPIDITLETGYTYNLFAWVDWNGDLDYDDAGEGFYLGESTSANPTTFSASILIPVTANLGNYRLRIGGADNGLGSSLPSDPCYSSGYASFEDYTINVTAAPTCVDPSALMASNLTLTTADLAWTENGTATVWNIEYGAPGFTVGNGTPANSVGNPATVTGLTSDTEYEFYVQADCGGGDLSGWSGPYSFFTGYCQVATTSTGDYLTGVSSSGAQTDVSYTASSQPSGSYANETAQVFESYETQVFDINTTYQGGSNGVNIWVDWNNDLIFDASEIIGSGTGSTAYNISVTIPVGTPLGDYRMRVRAQYGSSANPPACGSVSFGSTVDFNLSILSAPACLNPSALSASNVTSTSADLAWTVNGIETVWNVEYDTVGFTLGNGVNAQATTNPFNVTGLASNTDYEFYVQADCGADSSAWTGPFSFTTLCATYTAPFVYDVEAAATTTSSVIEDCWSSTPNNTSSDYRWNVDGSGGTPSSTTGPDGANSGSNYFYVEASSGSDGDTAYLTTPTVDVSALTTPSLEFFYHMFGADVDTLAVEVSDDAGATWTNELYIIGEQQTASTDPWMLQIVDLSAYTGDIQVRFMAIRGASYFGDISLDDISIKELPTCIDPSALMVDNITLTSVDLSWMENGTATTWNIEYGAPGFTLGNGTPENGLTSNPYTLTGLTGFTNYEYYVQADCGGGDESAWVGPFAFYTGYCIPSASSASTYIDDFSTSNGSTNISNLTSGFTLGGYFDGSAQVVSSYETSSFDFSASIVGGTVGFAIWIDWNNDLVFDDATEKVFNTTSYGSGPFTGTVTIPAGTQLGDYRMRITTDYLSSNPSDPCADRSRAEFEDYTLTVVPAPPCADPSVLTASNITTTSADLAWTENGTATAWNIEYGPAGFTPGAGTILATTTNPHTLSGLMPCTNYEYYVEADCGVNSSTMVGPFAFTTQDTPATGTDTQVACETFTWIDGNTYTSSNNTATFTIVGGGSSICGNDSIVTLDLTINNATTGTDVQAACETFDWIDGNTYTASNNTATFTIVGGNANGCDSIVTLDLTIDTPPSAGDDVTRTFCLNQPLDLDTLLSANADAGGTWLDPTSAPLTGSSITVSDQAGVYVYTYVTAANGACPAATASVEITADDGCDYLSVDTEALVDISVYPNPTANVLTILNPSNTSSLKVEMLDMNGRVVLLENKALNNAMEATLEIEYLEKGIYTLRVYNSEASKTFKIVKQ</sequence>
<dbReference type="SMART" id="SM00060">
    <property type="entry name" value="FN3"/>
    <property type="match status" value="5"/>
</dbReference>
<gene>
    <name evidence="7" type="ORF">DIT68_12945</name>
</gene>
<feature type="domain" description="Fibronectin type-III" evidence="6">
    <location>
        <begin position="643"/>
        <end position="731"/>
    </location>
</feature>
<protein>
    <submittedName>
        <fullName evidence="7">Uncharacterized protein</fullName>
    </submittedName>
</protein>
<dbReference type="GO" id="GO:0004553">
    <property type="term" value="F:hydrolase activity, hydrolyzing O-glycosyl compounds"/>
    <property type="evidence" value="ECO:0007669"/>
    <property type="project" value="UniProtKB-ARBA"/>
</dbReference>
<dbReference type="Pfam" id="PF18962">
    <property type="entry name" value="Por_Secre_tail"/>
    <property type="match status" value="1"/>
</dbReference>
<dbReference type="Pfam" id="PF20009">
    <property type="entry name" value="GEVED"/>
    <property type="match status" value="3"/>
</dbReference>
<dbReference type="Proteomes" id="UP000245370">
    <property type="component" value="Unassembled WGS sequence"/>
</dbReference>
<dbReference type="CDD" id="cd00063">
    <property type="entry name" value="FN3"/>
    <property type="match status" value="5"/>
</dbReference>
<keyword evidence="2" id="KW-0677">Repeat</keyword>
<dbReference type="SMART" id="SM00137">
    <property type="entry name" value="MAM"/>
    <property type="match status" value="1"/>
</dbReference>
<keyword evidence="8" id="KW-1185">Reference proteome</keyword>
<dbReference type="PANTHER" id="PTHR46708:SF2">
    <property type="entry name" value="FIBRONECTIN TYPE-III DOMAIN-CONTAINING PROTEIN"/>
    <property type="match status" value="1"/>
</dbReference>
<name>A0A2U2XAP4_9FLAO</name>
<feature type="domain" description="Fibronectin type-III" evidence="6">
    <location>
        <begin position="1152"/>
        <end position="1240"/>
    </location>
</feature>
<evidence type="ECO:0000313" key="8">
    <source>
        <dbReference type="Proteomes" id="UP000245370"/>
    </source>
</evidence>
<feature type="compositionally biased region" description="Low complexity" evidence="3">
    <location>
        <begin position="777"/>
        <end position="786"/>
    </location>
</feature>
<dbReference type="PROSITE" id="PS50853">
    <property type="entry name" value="FN3"/>
    <property type="match status" value="5"/>
</dbReference>
<dbReference type="InterPro" id="IPR050991">
    <property type="entry name" value="ECM_Regulatory_Proteins"/>
</dbReference>
<feature type="chain" id="PRO_5015744877" evidence="4">
    <location>
        <begin position="23"/>
        <end position="1521"/>
    </location>
</feature>
<dbReference type="Pfam" id="PF00629">
    <property type="entry name" value="MAM"/>
    <property type="match status" value="1"/>
</dbReference>
<evidence type="ECO:0000259" key="6">
    <source>
        <dbReference type="PROSITE" id="PS50853"/>
    </source>
</evidence>
<dbReference type="Pfam" id="PF00041">
    <property type="entry name" value="fn3"/>
    <property type="match status" value="5"/>
</dbReference>
<evidence type="ECO:0000256" key="1">
    <source>
        <dbReference type="ARBA" id="ARBA00022729"/>
    </source>
</evidence>
<proteinExistence type="predicted"/>
<evidence type="ECO:0000313" key="7">
    <source>
        <dbReference type="EMBL" id="PWH84827.1"/>
    </source>
</evidence>
<dbReference type="InterPro" id="IPR036116">
    <property type="entry name" value="FN3_sf"/>
</dbReference>
<evidence type="ECO:0000256" key="3">
    <source>
        <dbReference type="SAM" id="MobiDB-lite"/>
    </source>
</evidence>
<dbReference type="OrthoDB" id="975384at2"/>
<feature type="domain" description="Fibronectin type-III" evidence="6">
    <location>
        <begin position="913"/>
        <end position="1003"/>
    </location>
</feature>
<reference evidence="7 8" key="2">
    <citation type="submission" date="2018-05" db="EMBL/GenBank/DDBJ databases">
        <authorList>
            <person name="Lanie J.A."/>
            <person name="Ng W.-L."/>
            <person name="Kazmierczak K.M."/>
            <person name="Andrzejewski T.M."/>
            <person name="Davidsen T.M."/>
            <person name="Wayne K.J."/>
            <person name="Tettelin H."/>
            <person name="Glass J.I."/>
            <person name="Rusch D."/>
            <person name="Podicherti R."/>
            <person name="Tsui H.-C.T."/>
            <person name="Winkler M.E."/>
        </authorList>
    </citation>
    <scope>NUCLEOTIDE SEQUENCE [LARGE SCALE GENOMIC DNA]</scope>
    <source>
        <strain evidence="7 8">C305</strain>
    </source>
</reference>
<comment type="caution">
    <text evidence="7">The sequence shown here is derived from an EMBL/GenBank/DDBJ whole genome shotgun (WGS) entry which is preliminary data.</text>
</comment>
<feature type="domain" description="MAM" evidence="5">
    <location>
        <begin position="756"/>
        <end position="913"/>
    </location>
</feature>
<dbReference type="NCBIfam" id="TIGR04183">
    <property type="entry name" value="Por_Secre_tail"/>
    <property type="match status" value="1"/>
</dbReference>
<dbReference type="Gene3D" id="2.60.120.200">
    <property type="match status" value="1"/>
</dbReference>
<evidence type="ECO:0000259" key="5">
    <source>
        <dbReference type="PROSITE" id="PS50060"/>
    </source>
</evidence>
<feature type="region of interest" description="Disordered" evidence="3">
    <location>
        <begin position="766"/>
        <end position="786"/>
    </location>
</feature>
<dbReference type="Gene3D" id="2.60.40.10">
    <property type="entry name" value="Immunoglobulins"/>
    <property type="match status" value="5"/>
</dbReference>
<reference evidence="7 8" key="1">
    <citation type="submission" date="2018-05" db="EMBL/GenBank/DDBJ databases">
        <title>Brumimicrobium oceani sp. nov., isolated from coastal sediment.</title>
        <authorList>
            <person name="Kou Y."/>
        </authorList>
    </citation>
    <scope>NUCLEOTIDE SEQUENCE [LARGE SCALE GENOMIC DNA]</scope>
    <source>
        <strain evidence="7 8">C305</strain>
    </source>
</reference>
<dbReference type="PROSITE" id="PS50060">
    <property type="entry name" value="MAM_2"/>
    <property type="match status" value="1"/>
</dbReference>
<organism evidence="7 8">
    <name type="scientific">Brumimicrobium oceani</name>
    <dbReference type="NCBI Taxonomy" id="2100725"/>
    <lineage>
        <taxon>Bacteria</taxon>
        <taxon>Pseudomonadati</taxon>
        <taxon>Bacteroidota</taxon>
        <taxon>Flavobacteriia</taxon>
        <taxon>Flavobacteriales</taxon>
        <taxon>Crocinitomicaceae</taxon>
        <taxon>Brumimicrobium</taxon>
    </lineage>
</organism>
<dbReference type="GO" id="GO:0016020">
    <property type="term" value="C:membrane"/>
    <property type="evidence" value="ECO:0007669"/>
    <property type="project" value="InterPro"/>
</dbReference>
<feature type="domain" description="Fibronectin type-III" evidence="6">
    <location>
        <begin position="168"/>
        <end position="261"/>
    </location>
</feature>
<feature type="domain" description="Fibronectin type-III" evidence="6">
    <location>
        <begin position="408"/>
        <end position="497"/>
    </location>
</feature>
<dbReference type="InterPro" id="IPR003961">
    <property type="entry name" value="FN3_dom"/>
</dbReference>
<dbReference type="InterPro" id="IPR000998">
    <property type="entry name" value="MAM_dom"/>
</dbReference>
<dbReference type="RefSeq" id="WP_109360234.1">
    <property type="nucleotide sequence ID" value="NZ_QFRJ01000011.1"/>
</dbReference>
<dbReference type="SUPFAM" id="SSF49899">
    <property type="entry name" value="Concanavalin A-like lectins/glucanases"/>
    <property type="match status" value="1"/>
</dbReference>
<dbReference type="InterPro" id="IPR013783">
    <property type="entry name" value="Ig-like_fold"/>
</dbReference>
<dbReference type="GO" id="GO:0005975">
    <property type="term" value="P:carbohydrate metabolic process"/>
    <property type="evidence" value="ECO:0007669"/>
    <property type="project" value="UniProtKB-ARBA"/>
</dbReference>
<dbReference type="InterPro" id="IPR026444">
    <property type="entry name" value="Secre_tail"/>
</dbReference>
<keyword evidence="1 4" id="KW-0732">Signal</keyword>
<dbReference type="InterPro" id="IPR045474">
    <property type="entry name" value="GEVED"/>
</dbReference>
<dbReference type="InterPro" id="IPR013320">
    <property type="entry name" value="ConA-like_dom_sf"/>
</dbReference>
<dbReference type="CDD" id="cd06263">
    <property type="entry name" value="MAM"/>
    <property type="match status" value="1"/>
</dbReference>
<dbReference type="PANTHER" id="PTHR46708">
    <property type="entry name" value="TENASCIN"/>
    <property type="match status" value="1"/>
</dbReference>
<accession>A0A2U2XAP4</accession>